<reference evidence="4 5" key="1">
    <citation type="submission" date="2015-07" db="EMBL/GenBank/DDBJ databases">
        <title>Isolation and Genomic Characterization of a Novel Halophilic Metal-Reducing Deltaproteobacterium from the Deep Subsurface.</title>
        <authorList>
            <person name="Badalamenti J.P."/>
            <person name="Summers Z.M."/>
            <person name="Gralnick J.A."/>
            <person name="Bond D.R."/>
        </authorList>
    </citation>
    <scope>NUCLEOTIDE SEQUENCE [LARGE SCALE GENOMIC DNA]</scope>
    <source>
        <strain evidence="4 5">WTL</strain>
    </source>
</reference>
<evidence type="ECO:0000313" key="4">
    <source>
        <dbReference type="EMBL" id="ALC16827.1"/>
    </source>
</evidence>
<dbReference type="NCBIfam" id="TIGR00040">
    <property type="entry name" value="yfcE"/>
    <property type="match status" value="1"/>
</dbReference>
<dbReference type="GO" id="GO:0016787">
    <property type="term" value="F:hydrolase activity"/>
    <property type="evidence" value="ECO:0007669"/>
    <property type="project" value="UniProtKB-UniRule"/>
</dbReference>
<name>A0A0M4D1A7_9BACT</name>
<dbReference type="KEGG" id="des:DSOUD_2060"/>
<sequence length="164" mass="18069">MIKIGVLSDTHFAGIQESLPFLERLTTEYFDECEIILHAGDMVDPAILLAFGQRQVYAVQGNMDAAAPGIPLRRIVEVGGFRIGLIHGWGPPAGLEERVLKEFHGERIDGVVYGHSHHPLCVRREGILLFNPGSPTDRRRAPFHSVGILSAGASLEGRILRIDR</sequence>
<dbReference type="InterPro" id="IPR000979">
    <property type="entry name" value="Phosphodiesterase_MJ0936/Vps29"/>
</dbReference>
<dbReference type="Gene3D" id="3.60.21.10">
    <property type="match status" value="1"/>
</dbReference>
<proteinExistence type="inferred from homology"/>
<dbReference type="EMBL" id="CP010802">
    <property type="protein sequence ID" value="ALC16827.1"/>
    <property type="molecule type" value="Genomic_DNA"/>
</dbReference>
<dbReference type="RefSeq" id="WP_053550889.1">
    <property type="nucleotide sequence ID" value="NZ_CP010802.1"/>
</dbReference>
<keyword evidence="5" id="KW-1185">Reference proteome</keyword>
<dbReference type="AlphaFoldDB" id="A0A0M4D1A7"/>
<organism evidence="4 5">
    <name type="scientific">Desulfuromonas soudanensis</name>
    <dbReference type="NCBI Taxonomy" id="1603606"/>
    <lineage>
        <taxon>Bacteria</taxon>
        <taxon>Pseudomonadati</taxon>
        <taxon>Thermodesulfobacteriota</taxon>
        <taxon>Desulfuromonadia</taxon>
        <taxon>Desulfuromonadales</taxon>
        <taxon>Desulfuromonadaceae</taxon>
        <taxon>Desulfuromonas</taxon>
    </lineage>
</organism>
<keyword evidence="2" id="KW-0479">Metal-binding</keyword>
<dbReference type="EC" id="3.1.4.-" evidence="2"/>
<gene>
    <name evidence="4" type="ORF">DSOUD_2060</name>
</gene>
<feature type="domain" description="Calcineurin-like phosphoesterase" evidence="3">
    <location>
        <begin position="3"/>
        <end position="149"/>
    </location>
</feature>
<evidence type="ECO:0000259" key="3">
    <source>
        <dbReference type="Pfam" id="PF12850"/>
    </source>
</evidence>
<protein>
    <recommendedName>
        <fullName evidence="2">Phosphoesterase</fullName>
        <ecNumber evidence="2">3.1.4.-</ecNumber>
    </recommendedName>
</protein>
<dbReference type="Proteomes" id="UP000057158">
    <property type="component" value="Chromosome"/>
</dbReference>
<dbReference type="InterPro" id="IPR029052">
    <property type="entry name" value="Metallo-depent_PP-like"/>
</dbReference>
<dbReference type="Pfam" id="PF12850">
    <property type="entry name" value="Metallophos_2"/>
    <property type="match status" value="1"/>
</dbReference>
<dbReference type="InterPro" id="IPR024654">
    <property type="entry name" value="Calcineurin-like_PHP_lpxH"/>
</dbReference>
<dbReference type="GO" id="GO:0046872">
    <property type="term" value="F:metal ion binding"/>
    <property type="evidence" value="ECO:0007669"/>
    <property type="project" value="UniProtKB-KW"/>
</dbReference>
<dbReference type="PANTHER" id="PTHR11124">
    <property type="entry name" value="VACUOLAR SORTING PROTEIN VPS29"/>
    <property type="match status" value="1"/>
</dbReference>
<dbReference type="STRING" id="1603606.DSOUD_2060"/>
<evidence type="ECO:0000256" key="1">
    <source>
        <dbReference type="ARBA" id="ARBA00008950"/>
    </source>
</evidence>
<dbReference type="OrthoDB" id="9785951at2"/>
<comment type="similarity">
    <text evidence="1 2">Belongs to the metallophosphoesterase superfamily. YfcE family.</text>
</comment>
<dbReference type="PATRIC" id="fig|1603606.3.peg.2226"/>
<comment type="cofactor">
    <cofactor evidence="2">
        <name>a divalent metal cation</name>
        <dbReference type="ChEBI" id="CHEBI:60240"/>
    </cofactor>
</comment>
<evidence type="ECO:0000256" key="2">
    <source>
        <dbReference type="RuleBase" id="RU362039"/>
    </source>
</evidence>
<accession>A0A0M4D1A7</accession>
<dbReference type="SUPFAM" id="SSF56300">
    <property type="entry name" value="Metallo-dependent phosphatases"/>
    <property type="match status" value="1"/>
</dbReference>
<evidence type="ECO:0000313" key="5">
    <source>
        <dbReference type="Proteomes" id="UP000057158"/>
    </source>
</evidence>